<comment type="caution">
    <text evidence="2">The sequence shown here is derived from an EMBL/GenBank/DDBJ whole genome shotgun (WGS) entry which is preliminary data.</text>
</comment>
<sequence length="89" mass="10715">MNFERIFSELAGHSAELHWGLNTQQQYYYYTKSRPEMNFFSRALVRTQLTQHASMVRRWQLKLQVKLQRSHESSRRMPTIKNPITIDSN</sequence>
<dbReference type="Proteomes" id="UP000887159">
    <property type="component" value="Unassembled WGS sequence"/>
</dbReference>
<dbReference type="EMBL" id="BMAU01021376">
    <property type="protein sequence ID" value="GFY26671.1"/>
    <property type="molecule type" value="Genomic_DNA"/>
</dbReference>
<dbReference type="AlphaFoldDB" id="A0A8X7BC94"/>
<name>A0A8X7BC94_TRICX</name>
<organism evidence="2 3">
    <name type="scientific">Trichonephila clavipes</name>
    <name type="common">Golden silk orbweaver</name>
    <name type="synonym">Nephila clavipes</name>
    <dbReference type="NCBI Taxonomy" id="2585209"/>
    <lineage>
        <taxon>Eukaryota</taxon>
        <taxon>Metazoa</taxon>
        <taxon>Ecdysozoa</taxon>
        <taxon>Arthropoda</taxon>
        <taxon>Chelicerata</taxon>
        <taxon>Arachnida</taxon>
        <taxon>Araneae</taxon>
        <taxon>Araneomorphae</taxon>
        <taxon>Entelegynae</taxon>
        <taxon>Araneoidea</taxon>
        <taxon>Nephilidae</taxon>
        <taxon>Trichonephila</taxon>
    </lineage>
</organism>
<evidence type="ECO:0000256" key="1">
    <source>
        <dbReference type="SAM" id="MobiDB-lite"/>
    </source>
</evidence>
<evidence type="ECO:0000313" key="2">
    <source>
        <dbReference type="EMBL" id="GFY26671.1"/>
    </source>
</evidence>
<evidence type="ECO:0000313" key="3">
    <source>
        <dbReference type="Proteomes" id="UP000887159"/>
    </source>
</evidence>
<reference evidence="2" key="1">
    <citation type="submission" date="2020-08" db="EMBL/GenBank/DDBJ databases">
        <title>Multicomponent nature underlies the extraordinary mechanical properties of spider dragline silk.</title>
        <authorList>
            <person name="Kono N."/>
            <person name="Nakamura H."/>
            <person name="Mori M."/>
            <person name="Yoshida Y."/>
            <person name="Ohtoshi R."/>
            <person name="Malay A.D."/>
            <person name="Moran D.A.P."/>
            <person name="Tomita M."/>
            <person name="Numata K."/>
            <person name="Arakawa K."/>
        </authorList>
    </citation>
    <scope>NUCLEOTIDE SEQUENCE</scope>
</reference>
<gene>
    <name evidence="2" type="ORF">TNCV_2879991</name>
</gene>
<keyword evidence="3" id="KW-1185">Reference proteome</keyword>
<accession>A0A8X7BC94</accession>
<proteinExistence type="predicted"/>
<feature type="region of interest" description="Disordered" evidence="1">
    <location>
        <begin position="70"/>
        <end position="89"/>
    </location>
</feature>
<protein>
    <submittedName>
        <fullName evidence="2">Uncharacterized protein</fullName>
    </submittedName>
</protein>